<comment type="pathway">
    <text evidence="3 8">Glycan biosynthesis; glycogen biosynthesis.</text>
</comment>
<evidence type="ECO:0000256" key="5">
    <source>
        <dbReference type="ARBA" id="ARBA00022676"/>
    </source>
</evidence>
<gene>
    <name evidence="8" type="primary">glgA</name>
    <name evidence="11" type="ORF">J2R99_001143</name>
</gene>
<evidence type="ECO:0000259" key="10">
    <source>
        <dbReference type="Pfam" id="PF08323"/>
    </source>
</evidence>
<accession>A0ABU0C471</accession>
<evidence type="ECO:0000313" key="11">
    <source>
        <dbReference type="EMBL" id="MDQ0325294.1"/>
    </source>
</evidence>
<dbReference type="RefSeq" id="WP_307153502.1">
    <property type="nucleotide sequence ID" value="NZ_JAUSUK010000001.1"/>
</dbReference>
<evidence type="ECO:0000313" key="12">
    <source>
        <dbReference type="Proteomes" id="UP001230253"/>
    </source>
</evidence>
<feature type="binding site" evidence="8">
    <location>
        <position position="16"/>
    </location>
    <ligand>
        <name>ADP-alpha-D-glucose</name>
        <dbReference type="ChEBI" id="CHEBI:57498"/>
    </ligand>
</feature>
<evidence type="ECO:0000256" key="8">
    <source>
        <dbReference type="HAMAP-Rule" id="MF_00484"/>
    </source>
</evidence>
<comment type="caution">
    <text evidence="11">The sequence shown here is derived from an EMBL/GenBank/DDBJ whole genome shotgun (WGS) entry which is preliminary data.</text>
</comment>
<organism evidence="11 12">
    <name type="scientific">Rhodopseudomonas julia</name>
    <dbReference type="NCBI Taxonomy" id="200617"/>
    <lineage>
        <taxon>Bacteria</taxon>
        <taxon>Pseudomonadati</taxon>
        <taxon>Pseudomonadota</taxon>
        <taxon>Alphaproteobacteria</taxon>
        <taxon>Hyphomicrobiales</taxon>
        <taxon>Nitrobacteraceae</taxon>
        <taxon>Rhodopseudomonas</taxon>
    </lineage>
</organism>
<evidence type="ECO:0000256" key="7">
    <source>
        <dbReference type="ARBA" id="ARBA00023056"/>
    </source>
</evidence>
<dbReference type="GO" id="GO:0009011">
    <property type="term" value="F:alpha-1,4-glucan glucosyltransferase (ADP-glucose donor) activity"/>
    <property type="evidence" value="ECO:0007669"/>
    <property type="project" value="UniProtKB-EC"/>
</dbReference>
<dbReference type="EMBL" id="JAUSUK010000001">
    <property type="protein sequence ID" value="MDQ0325294.1"/>
    <property type="molecule type" value="Genomic_DNA"/>
</dbReference>
<dbReference type="CDD" id="cd03791">
    <property type="entry name" value="GT5_Glycogen_synthase_DULL1-like"/>
    <property type="match status" value="1"/>
</dbReference>
<dbReference type="HAMAP" id="MF_00484">
    <property type="entry name" value="Glycogen_synth"/>
    <property type="match status" value="1"/>
</dbReference>
<dbReference type="EC" id="2.4.1.21" evidence="8"/>
<keyword evidence="6 8" id="KW-0808">Transferase</keyword>
<reference evidence="11 12" key="1">
    <citation type="submission" date="2023-07" db="EMBL/GenBank/DDBJ databases">
        <title>Genomic Encyclopedia of Type Strains, Phase IV (KMG-IV): sequencing the most valuable type-strain genomes for metagenomic binning, comparative biology and taxonomic classification.</title>
        <authorList>
            <person name="Goeker M."/>
        </authorList>
    </citation>
    <scope>NUCLEOTIDE SEQUENCE [LARGE SCALE GENOMIC DNA]</scope>
    <source>
        <strain evidence="11 12">DSM 11549</strain>
    </source>
</reference>
<comment type="similarity">
    <text evidence="4 8">Belongs to the glycosyltransferase 1 family. Bacterial/plant glycogen synthase subfamily.</text>
</comment>
<dbReference type="Gene3D" id="3.40.50.2000">
    <property type="entry name" value="Glycogen Phosphorylase B"/>
    <property type="match status" value="2"/>
</dbReference>
<protein>
    <recommendedName>
        <fullName evidence="8">Glycogen synthase</fullName>
        <ecNumber evidence="8">2.4.1.21</ecNumber>
    </recommendedName>
    <alternativeName>
        <fullName evidence="8">Starch [bacterial glycogen] synthase</fullName>
    </alternativeName>
</protein>
<keyword evidence="12" id="KW-1185">Reference proteome</keyword>
<dbReference type="Proteomes" id="UP001230253">
    <property type="component" value="Unassembled WGS sequence"/>
</dbReference>
<dbReference type="InterPro" id="IPR011835">
    <property type="entry name" value="GS/SS"/>
</dbReference>
<proteinExistence type="inferred from homology"/>
<evidence type="ECO:0000256" key="2">
    <source>
        <dbReference type="ARBA" id="ARBA00002764"/>
    </source>
</evidence>
<evidence type="ECO:0000259" key="9">
    <source>
        <dbReference type="Pfam" id="PF00534"/>
    </source>
</evidence>
<sequence length="494" mass="53880">MNKVLFVASECYPLVKTGGLADVIGALPLALAGEGVDARVLLPAYPEVCERLREAEALPLPGGRVLGQEGRLLAATTEEGLKVWALDVPAFFARVGNPYVGPNGHDWPDNHLRFAALSRVAADIAGHGVGRWRPQLLHIHDWQAGLVPAYLSADEIDLPTLFTIHNIAFQGVFPAAEITRLGLPGRYFHRDLTEFWGQISFLKAGIAMSSKVSTVSPTYARELESPEFGWGLDGLIRHRQADMCGILNGIDAGVWDPASDPLIAAPYSVEKPAGKARNKQVLQERLGLENDPNAPLLCVVSRLTQQKGMDLLLENLPQLLWRGGQLAVLGSGEAHLEAGFREAAFNNPGRVATVIGYNEPLSHLLQAGADAIVIPSRYEPCGLTQLYGLRYGTLPIVSRTGGLADTIIDANAAAVQAGTATGFQFAPVTPERLRHTLDRAFDLWADRKGWRAARRAAMQSDFGWSASARLYRNLYRRMLKEARQKKMGERQGEH</sequence>
<evidence type="ECO:0000256" key="6">
    <source>
        <dbReference type="ARBA" id="ARBA00022679"/>
    </source>
</evidence>
<dbReference type="Pfam" id="PF08323">
    <property type="entry name" value="Glyco_transf_5"/>
    <property type="match status" value="1"/>
</dbReference>
<keyword evidence="5 8" id="KW-0328">Glycosyltransferase</keyword>
<dbReference type="Pfam" id="PF00534">
    <property type="entry name" value="Glycos_transf_1"/>
    <property type="match status" value="1"/>
</dbReference>
<comment type="catalytic activity">
    <reaction evidence="1 8">
        <text>[(1-&gt;4)-alpha-D-glucosyl](n) + ADP-alpha-D-glucose = [(1-&gt;4)-alpha-D-glucosyl](n+1) + ADP + H(+)</text>
        <dbReference type="Rhea" id="RHEA:18189"/>
        <dbReference type="Rhea" id="RHEA-COMP:9584"/>
        <dbReference type="Rhea" id="RHEA-COMP:9587"/>
        <dbReference type="ChEBI" id="CHEBI:15378"/>
        <dbReference type="ChEBI" id="CHEBI:15444"/>
        <dbReference type="ChEBI" id="CHEBI:57498"/>
        <dbReference type="ChEBI" id="CHEBI:456216"/>
        <dbReference type="EC" id="2.4.1.21"/>
    </reaction>
</comment>
<dbReference type="NCBIfam" id="NF001899">
    <property type="entry name" value="PRK00654.1-2"/>
    <property type="match status" value="1"/>
</dbReference>
<evidence type="ECO:0000256" key="1">
    <source>
        <dbReference type="ARBA" id="ARBA00001478"/>
    </source>
</evidence>
<dbReference type="PANTHER" id="PTHR45825">
    <property type="entry name" value="GRANULE-BOUND STARCH SYNTHASE 1, CHLOROPLASTIC/AMYLOPLASTIC"/>
    <property type="match status" value="1"/>
</dbReference>
<dbReference type="InterPro" id="IPR001296">
    <property type="entry name" value="Glyco_trans_1"/>
</dbReference>
<feature type="domain" description="Starch synthase catalytic" evidence="10">
    <location>
        <begin position="3"/>
        <end position="238"/>
    </location>
</feature>
<dbReference type="SUPFAM" id="SSF53756">
    <property type="entry name" value="UDP-Glycosyltransferase/glycogen phosphorylase"/>
    <property type="match status" value="1"/>
</dbReference>
<dbReference type="NCBIfam" id="TIGR02095">
    <property type="entry name" value="glgA"/>
    <property type="match status" value="1"/>
</dbReference>
<evidence type="ECO:0000256" key="4">
    <source>
        <dbReference type="ARBA" id="ARBA00010281"/>
    </source>
</evidence>
<name>A0ABU0C471_9BRAD</name>
<feature type="domain" description="Glycosyl transferase family 1" evidence="9">
    <location>
        <begin position="290"/>
        <end position="452"/>
    </location>
</feature>
<keyword evidence="7 8" id="KW-0320">Glycogen biosynthesis</keyword>
<dbReference type="PANTHER" id="PTHR45825:SF11">
    <property type="entry name" value="ALPHA AMYLASE DOMAIN-CONTAINING PROTEIN"/>
    <property type="match status" value="1"/>
</dbReference>
<comment type="function">
    <text evidence="2 8">Synthesizes alpha-1,4-glucan chains using ADP-glucose.</text>
</comment>
<evidence type="ECO:0000256" key="3">
    <source>
        <dbReference type="ARBA" id="ARBA00004964"/>
    </source>
</evidence>
<dbReference type="InterPro" id="IPR013534">
    <property type="entry name" value="Starch_synth_cat_dom"/>
</dbReference>